<accession>A0A5B7H586</accession>
<organism evidence="2 3">
    <name type="scientific">Portunus trituberculatus</name>
    <name type="common">Swimming crab</name>
    <name type="synonym">Neptunus trituberculatus</name>
    <dbReference type="NCBI Taxonomy" id="210409"/>
    <lineage>
        <taxon>Eukaryota</taxon>
        <taxon>Metazoa</taxon>
        <taxon>Ecdysozoa</taxon>
        <taxon>Arthropoda</taxon>
        <taxon>Crustacea</taxon>
        <taxon>Multicrustacea</taxon>
        <taxon>Malacostraca</taxon>
        <taxon>Eumalacostraca</taxon>
        <taxon>Eucarida</taxon>
        <taxon>Decapoda</taxon>
        <taxon>Pleocyemata</taxon>
        <taxon>Brachyura</taxon>
        <taxon>Eubrachyura</taxon>
        <taxon>Portunoidea</taxon>
        <taxon>Portunidae</taxon>
        <taxon>Portuninae</taxon>
        <taxon>Portunus</taxon>
    </lineage>
</organism>
<evidence type="ECO:0000256" key="1">
    <source>
        <dbReference type="SAM" id="MobiDB-lite"/>
    </source>
</evidence>
<name>A0A5B7H586_PORTR</name>
<protein>
    <submittedName>
        <fullName evidence="2">Otolin-1-A</fullName>
    </submittedName>
</protein>
<dbReference type="Proteomes" id="UP000324222">
    <property type="component" value="Unassembled WGS sequence"/>
</dbReference>
<dbReference type="EMBL" id="VSRR010026000">
    <property type="protein sequence ID" value="MPC67270.1"/>
    <property type="molecule type" value="Genomic_DNA"/>
</dbReference>
<evidence type="ECO:0000313" key="2">
    <source>
        <dbReference type="EMBL" id="MPC67270.1"/>
    </source>
</evidence>
<gene>
    <name evidence="2" type="primary">otol1a</name>
    <name evidence="2" type="ORF">E2C01_061443</name>
</gene>
<dbReference type="PANTHER" id="PTHR24023">
    <property type="entry name" value="COLLAGEN ALPHA"/>
    <property type="match status" value="1"/>
</dbReference>
<dbReference type="GO" id="GO:0031012">
    <property type="term" value="C:extracellular matrix"/>
    <property type="evidence" value="ECO:0007669"/>
    <property type="project" value="TreeGrafter"/>
</dbReference>
<feature type="compositionally biased region" description="Basic and acidic residues" evidence="1">
    <location>
        <begin position="38"/>
        <end position="52"/>
    </location>
</feature>
<dbReference type="PANTHER" id="PTHR24023:SF1082">
    <property type="entry name" value="COLLAGEN TRIPLE HELIX REPEAT"/>
    <property type="match status" value="1"/>
</dbReference>
<feature type="region of interest" description="Disordered" evidence="1">
    <location>
        <begin position="18"/>
        <end position="90"/>
    </location>
</feature>
<keyword evidence="3" id="KW-1185">Reference proteome</keyword>
<dbReference type="GO" id="GO:0005615">
    <property type="term" value="C:extracellular space"/>
    <property type="evidence" value="ECO:0007669"/>
    <property type="project" value="TreeGrafter"/>
</dbReference>
<dbReference type="InterPro" id="IPR008160">
    <property type="entry name" value="Collagen"/>
</dbReference>
<dbReference type="InterPro" id="IPR050149">
    <property type="entry name" value="Collagen_superfamily"/>
</dbReference>
<proteinExistence type="predicted"/>
<reference evidence="2 3" key="1">
    <citation type="submission" date="2019-05" db="EMBL/GenBank/DDBJ databases">
        <title>Another draft genome of Portunus trituberculatus and its Hox gene families provides insights of decapod evolution.</title>
        <authorList>
            <person name="Jeong J.-H."/>
            <person name="Song I."/>
            <person name="Kim S."/>
            <person name="Choi T."/>
            <person name="Kim D."/>
            <person name="Ryu S."/>
            <person name="Kim W."/>
        </authorList>
    </citation>
    <scope>NUCLEOTIDE SEQUENCE [LARGE SCALE GENOMIC DNA]</scope>
    <source>
        <tissue evidence="2">Muscle</tissue>
    </source>
</reference>
<evidence type="ECO:0000313" key="3">
    <source>
        <dbReference type="Proteomes" id="UP000324222"/>
    </source>
</evidence>
<dbReference type="AlphaFoldDB" id="A0A5B7H586"/>
<comment type="caution">
    <text evidence="2">The sequence shown here is derived from an EMBL/GenBank/DDBJ whole genome shotgun (WGS) entry which is preliminary data.</text>
</comment>
<sequence>MVCLNGSYSFLNRITTHDIKGEKGNDGDKGVDGLPGEDGSKGEKGHAGEKGTKGQPGFEGQKGKLGRQGRAGPQGLKGFKGAPGVAGFAGPKGMKGIGEPSMMTIGMLGIHLLVNHKKLDFWALTTDPNRQLKSGQDQAHAKVKVEPLG</sequence>
<feature type="compositionally biased region" description="Basic and acidic residues" evidence="1">
    <location>
        <begin position="18"/>
        <end position="31"/>
    </location>
</feature>
<dbReference type="Pfam" id="PF01391">
    <property type="entry name" value="Collagen"/>
    <property type="match status" value="1"/>
</dbReference>